<organism evidence="2 3">
    <name type="scientific">Vitis vinifera</name>
    <name type="common">Grape</name>
    <dbReference type="NCBI Taxonomy" id="29760"/>
    <lineage>
        <taxon>Eukaryota</taxon>
        <taxon>Viridiplantae</taxon>
        <taxon>Streptophyta</taxon>
        <taxon>Embryophyta</taxon>
        <taxon>Tracheophyta</taxon>
        <taxon>Spermatophyta</taxon>
        <taxon>Magnoliopsida</taxon>
        <taxon>eudicotyledons</taxon>
        <taxon>Gunneridae</taxon>
        <taxon>Pentapetalae</taxon>
        <taxon>rosids</taxon>
        <taxon>Vitales</taxon>
        <taxon>Vitaceae</taxon>
        <taxon>Viteae</taxon>
        <taxon>Vitis</taxon>
    </lineage>
</organism>
<evidence type="ECO:0000313" key="2">
    <source>
        <dbReference type="EMBL" id="RVW85701.1"/>
    </source>
</evidence>
<evidence type="ECO:0000313" key="3">
    <source>
        <dbReference type="Proteomes" id="UP000288805"/>
    </source>
</evidence>
<reference evidence="2 3" key="1">
    <citation type="journal article" date="2018" name="PLoS Genet.">
        <title>Population sequencing reveals clonal diversity and ancestral inbreeding in the grapevine cultivar Chardonnay.</title>
        <authorList>
            <person name="Roach M.J."/>
            <person name="Johnson D.L."/>
            <person name="Bohlmann J."/>
            <person name="van Vuuren H.J."/>
            <person name="Jones S.J."/>
            <person name="Pretorius I.S."/>
            <person name="Schmidt S.A."/>
            <person name="Borneman A.R."/>
        </authorList>
    </citation>
    <scope>NUCLEOTIDE SEQUENCE [LARGE SCALE GENOMIC DNA]</scope>
    <source>
        <strain evidence="3">cv. Chardonnay</strain>
        <tissue evidence="2">Leaf</tissue>
    </source>
</reference>
<accession>A0A438HMN7</accession>
<dbReference type="AlphaFoldDB" id="A0A438HMN7"/>
<comment type="caution">
    <text evidence="2">The sequence shown here is derived from an EMBL/GenBank/DDBJ whole genome shotgun (WGS) entry which is preliminary data.</text>
</comment>
<proteinExistence type="predicted"/>
<feature type="region of interest" description="Disordered" evidence="1">
    <location>
        <begin position="47"/>
        <end position="68"/>
    </location>
</feature>
<feature type="compositionally biased region" description="Acidic residues" evidence="1">
    <location>
        <begin position="57"/>
        <end position="68"/>
    </location>
</feature>
<dbReference type="EMBL" id="QGNW01000201">
    <property type="protein sequence ID" value="RVW85701.1"/>
    <property type="molecule type" value="Genomic_DNA"/>
</dbReference>
<sequence length="68" mass="7875">MYGYDELWTVMVSNGLSNHHHISRVLTRILSLCLYLTAIHQMYPQEEFFPETTSPENVEDDDGLSLES</sequence>
<protein>
    <submittedName>
        <fullName evidence="2">Uncharacterized protein</fullName>
    </submittedName>
</protein>
<gene>
    <name evidence="2" type="ORF">CK203_033412</name>
</gene>
<evidence type="ECO:0000256" key="1">
    <source>
        <dbReference type="SAM" id="MobiDB-lite"/>
    </source>
</evidence>
<dbReference type="Proteomes" id="UP000288805">
    <property type="component" value="Unassembled WGS sequence"/>
</dbReference>
<name>A0A438HMN7_VITVI</name>